<dbReference type="InterPro" id="IPR011050">
    <property type="entry name" value="Pectin_lyase_fold/virulence"/>
</dbReference>
<dbReference type="PROSITE" id="PS51318">
    <property type="entry name" value="TAT"/>
    <property type="match status" value="1"/>
</dbReference>
<evidence type="ECO:0000256" key="1">
    <source>
        <dbReference type="SAM" id="MobiDB-lite"/>
    </source>
</evidence>
<dbReference type="EMBL" id="JANCPR020000033">
    <property type="protein sequence ID" value="MDJ1135847.1"/>
    <property type="molecule type" value="Genomic_DNA"/>
</dbReference>
<feature type="chain" id="PRO_5046118327" description="Pectate lyase superfamily protein domain-containing protein" evidence="2">
    <location>
        <begin position="31"/>
        <end position="567"/>
    </location>
</feature>
<evidence type="ECO:0000256" key="2">
    <source>
        <dbReference type="SAM" id="SignalP"/>
    </source>
</evidence>
<comment type="caution">
    <text evidence="3">The sequence shown here is derived from an EMBL/GenBank/DDBJ whole genome shotgun (WGS) entry which is preliminary data.</text>
</comment>
<accession>A0ABT7A3E0</accession>
<reference evidence="3 4" key="1">
    <citation type="submission" date="2023-05" db="EMBL/GenBank/DDBJ databases">
        <title>Streptantibioticus silvisoli sp. nov., acidotolerant actinomycetes 1 from pine litter.</title>
        <authorList>
            <person name="Swiecimska M."/>
            <person name="Golinska P."/>
            <person name="Sangal V."/>
            <person name="Wachnowicz B."/>
            <person name="Goodfellow M."/>
        </authorList>
    </citation>
    <scope>NUCLEOTIDE SEQUENCE [LARGE SCALE GENOMIC DNA]</scope>
    <source>
        <strain evidence="3 4">DSM 42109</strain>
    </source>
</reference>
<organism evidence="3 4">
    <name type="scientific">Streptomyces iconiensis</name>
    <dbReference type="NCBI Taxonomy" id="1384038"/>
    <lineage>
        <taxon>Bacteria</taxon>
        <taxon>Bacillati</taxon>
        <taxon>Actinomycetota</taxon>
        <taxon>Actinomycetes</taxon>
        <taxon>Kitasatosporales</taxon>
        <taxon>Streptomycetaceae</taxon>
        <taxon>Streptomyces</taxon>
    </lineage>
</organism>
<dbReference type="Proteomes" id="UP001214441">
    <property type="component" value="Unassembled WGS sequence"/>
</dbReference>
<dbReference type="SUPFAM" id="SSF51126">
    <property type="entry name" value="Pectin lyase-like"/>
    <property type="match status" value="1"/>
</dbReference>
<proteinExistence type="predicted"/>
<protein>
    <recommendedName>
        <fullName evidence="5">Pectate lyase superfamily protein domain-containing protein</fullName>
    </recommendedName>
</protein>
<evidence type="ECO:0008006" key="5">
    <source>
        <dbReference type="Google" id="ProtNLM"/>
    </source>
</evidence>
<keyword evidence="4" id="KW-1185">Reference proteome</keyword>
<name>A0ABT7A3E0_9ACTN</name>
<dbReference type="Gene3D" id="2.160.20.10">
    <property type="entry name" value="Single-stranded right-handed beta-helix, Pectin lyase-like"/>
    <property type="match status" value="1"/>
</dbReference>
<evidence type="ECO:0000313" key="3">
    <source>
        <dbReference type="EMBL" id="MDJ1135847.1"/>
    </source>
</evidence>
<feature type="region of interest" description="Disordered" evidence="1">
    <location>
        <begin position="544"/>
        <end position="567"/>
    </location>
</feature>
<keyword evidence="2" id="KW-0732">Signal</keyword>
<feature type="region of interest" description="Disordered" evidence="1">
    <location>
        <begin position="71"/>
        <end position="102"/>
    </location>
</feature>
<dbReference type="InterPro" id="IPR006311">
    <property type="entry name" value="TAT_signal"/>
</dbReference>
<dbReference type="RefSeq" id="WP_274044896.1">
    <property type="nucleotide sequence ID" value="NZ_JANCPR020000033.1"/>
</dbReference>
<evidence type="ECO:0000313" key="4">
    <source>
        <dbReference type="Proteomes" id="UP001214441"/>
    </source>
</evidence>
<feature type="signal peptide" evidence="2">
    <location>
        <begin position="1"/>
        <end position="30"/>
    </location>
</feature>
<sequence length="567" mass="61450">MSLSRRQALGGAGALAAAAATTAFVPHATAAPAGPAPTGPSLRGQVPVADLWSEFTANPYTHPHIPYIGRAGAAPTRHGHGHGENGEGHGHGRTVTVTPARGDSAPAINRALEEAGRAGGGTVQLRPGTYEIGGVLRIAHDDVTLRGAGSARTTLRPTRHLTELIGPYGSRYGGDKSSWSWAGGLIWVCPQARWESLTGAIKDRAWPFEGWTGNRRDEWRTLTPTREAARGDWTLTVADAGALRAGQLVLLRLADDTEHTLLRHMAGDIPGARTYSWADKEKLVSYVPYEWPVRLTRVDRRRHTVTLERPLPLDARAAWKPRLTTLVRPVTRAGVTGLTVAFDRTEQSPHLLDKGYNGVVLQCAYDCRAEDIHVVNADNGFGLVAASACTLRRTRVSGRGSHHPYFCREGSHDNLVEDFRIDRRTVPAPPGTQLHGINVEGLSSHNVWSRGVMETGTFDTHRGMPFANVRTQITVHNDGRHGGDASAGPLYGARFAHWNVTVTNERAGCVRLDGIAPYSATVGISEVRDFDQIDTPDFTGALRTRAESYGDPGGVRPRNLYEAQRDM</sequence>
<dbReference type="InterPro" id="IPR012334">
    <property type="entry name" value="Pectin_lyas_fold"/>
</dbReference>
<feature type="compositionally biased region" description="Basic and acidic residues" evidence="1">
    <location>
        <begin position="81"/>
        <end position="90"/>
    </location>
</feature>
<gene>
    <name evidence="3" type="ORF">NMN56_028660</name>
</gene>